<dbReference type="InterPro" id="IPR029044">
    <property type="entry name" value="Nucleotide-diphossugar_trans"/>
</dbReference>
<dbReference type="PANTHER" id="PTHR48090:SF7">
    <property type="entry name" value="RFBJ PROTEIN"/>
    <property type="match status" value="1"/>
</dbReference>
<evidence type="ECO:0000259" key="1">
    <source>
        <dbReference type="Pfam" id="PF00535"/>
    </source>
</evidence>
<feature type="domain" description="Glycosyltransferase 2-like" evidence="1">
    <location>
        <begin position="6"/>
        <end position="165"/>
    </location>
</feature>
<dbReference type="Proteomes" id="UP000230273">
    <property type="component" value="Unassembled WGS sequence"/>
</dbReference>
<proteinExistence type="predicted"/>
<dbReference type="Gene3D" id="3.90.550.10">
    <property type="entry name" value="Spore Coat Polysaccharide Biosynthesis Protein SpsA, Chain A"/>
    <property type="match status" value="1"/>
</dbReference>
<sequence length="228" mass="26443">MGKSISIIIPAFNEEGNIKKVITRCLEVLPKLFEQFEIIAINDGSKDRTGEILESLKNQFKNLKVFHHLKNEGMGSAVRTGIQNAKNDLIFTISADLQYDISELEKFLVPIKEADIVIGSRLKRDYRGWRNIATFVYRIFLNLMFCLKFEDSTSIKLFKRNVFEKISVDSSGFFWEVEVLIKAKRAGFMIKETRVYSKKRMLGKSSLENPLEVFKIILEMIKFRLKQS</sequence>
<evidence type="ECO:0000313" key="2">
    <source>
        <dbReference type="EMBL" id="PIP23345.1"/>
    </source>
</evidence>
<comment type="caution">
    <text evidence="2">The sequence shown here is derived from an EMBL/GenBank/DDBJ whole genome shotgun (WGS) entry which is preliminary data.</text>
</comment>
<dbReference type="EMBL" id="PCRP01000061">
    <property type="protein sequence ID" value="PIP23345.1"/>
    <property type="molecule type" value="Genomic_DNA"/>
</dbReference>
<gene>
    <name evidence="2" type="ORF">COX36_03825</name>
</gene>
<dbReference type="InterPro" id="IPR001173">
    <property type="entry name" value="Glyco_trans_2-like"/>
</dbReference>
<evidence type="ECO:0000313" key="3">
    <source>
        <dbReference type="Proteomes" id="UP000230273"/>
    </source>
</evidence>
<organism evidence="2 3">
    <name type="scientific">Candidatus Nealsonbacteria bacterium CG23_combo_of_CG06-09_8_20_14_all_38_19</name>
    <dbReference type="NCBI Taxonomy" id="1974721"/>
    <lineage>
        <taxon>Bacteria</taxon>
        <taxon>Candidatus Nealsoniibacteriota</taxon>
    </lineage>
</organism>
<dbReference type="PANTHER" id="PTHR48090">
    <property type="entry name" value="UNDECAPRENYL-PHOSPHATE 4-DEOXY-4-FORMAMIDO-L-ARABINOSE TRANSFERASE-RELATED"/>
    <property type="match status" value="1"/>
</dbReference>
<name>A0A2G9YVT5_9BACT</name>
<protein>
    <recommendedName>
        <fullName evidence="1">Glycosyltransferase 2-like domain-containing protein</fullName>
    </recommendedName>
</protein>
<dbReference type="InterPro" id="IPR050256">
    <property type="entry name" value="Glycosyltransferase_2"/>
</dbReference>
<reference evidence="2 3" key="1">
    <citation type="submission" date="2017-09" db="EMBL/GenBank/DDBJ databases">
        <title>Depth-based differentiation of microbial function through sediment-hosted aquifers and enrichment of novel symbionts in the deep terrestrial subsurface.</title>
        <authorList>
            <person name="Probst A.J."/>
            <person name="Ladd B."/>
            <person name="Jarett J.K."/>
            <person name="Geller-Mcgrath D.E."/>
            <person name="Sieber C.M."/>
            <person name="Emerson J.B."/>
            <person name="Anantharaman K."/>
            <person name="Thomas B.C."/>
            <person name="Malmstrom R."/>
            <person name="Stieglmeier M."/>
            <person name="Klingl A."/>
            <person name="Woyke T."/>
            <person name="Ryan C.M."/>
            <person name="Banfield J.F."/>
        </authorList>
    </citation>
    <scope>NUCLEOTIDE SEQUENCE [LARGE SCALE GENOMIC DNA]</scope>
    <source>
        <strain evidence="2">CG23_combo_of_CG06-09_8_20_14_all_38_19</strain>
    </source>
</reference>
<dbReference type="CDD" id="cd04179">
    <property type="entry name" value="DPM_DPG-synthase_like"/>
    <property type="match status" value="1"/>
</dbReference>
<dbReference type="Pfam" id="PF00535">
    <property type="entry name" value="Glycos_transf_2"/>
    <property type="match status" value="1"/>
</dbReference>
<accession>A0A2G9YVT5</accession>
<dbReference type="AlphaFoldDB" id="A0A2G9YVT5"/>
<dbReference type="SUPFAM" id="SSF53448">
    <property type="entry name" value="Nucleotide-diphospho-sugar transferases"/>
    <property type="match status" value="1"/>
</dbReference>